<dbReference type="CDD" id="cd19071">
    <property type="entry name" value="AKR_AKR1-5-like"/>
    <property type="match status" value="1"/>
</dbReference>
<evidence type="ECO:0000313" key="8">
    <source>
        <dbReference type="EMBL" id="EZG45096.1"/>
    </source>
</evidence>
<dbReference type="AlphaFoldDB" id="A0A023B129"/>
<dbReference type="Pfam" id="PF00248">
    <property type="entry name" value="Aldo_ket_red"/>
    <property type="match status" value="1"/>
</dbReference>
<keyword evidence="9" id="KW-1185">Reference proteome</keyword>
<keyword evidence="3 8" id="KW-0560">Oxidoreductase</keyword>
<evidence type="ECO:0000256" key="3">
    <source>
        <dbReference type="ARBA" id="ARBA00023002"/>
    </source>
</evidence>
<name>A0A023B129_GRENI</name>
<gene>
    <name evidence="8" type="ORF">GNI_140720</name>
</gene>
<dbReference type="InterPro" id="IPR023210">
    <property type="entry name" value="NADP_OxRdtase_dom"/>
</dbReference>
<evidence type="ECO:0000313" key="9">
    <source>
        <dbReference type="Proteomes" id="UP000019763"/>
    </source>
</evidence>
<feature type="domain" description="NADP-dependent oxidoreductase" evidence="7">
    <location>
        <begin position="19"/>
        <end position="336"/>
    </location>
</feature>
<dbReference type="PANTHER" id="PTHR43827:SF3">
    <property type="entry name" value="NADP-DEPENDENT OXIDOREDUCTASE DOMAIN-CONTAINING PROTEIN"/>
    <property type="match status" value="1"/>
</dbReference>
<reference evidence="8" key="1">
    <citation type="submission" date="2013-12" db="EMBL/GenBank/DDBJ databases">
        <authorList>
            <person name="Omoto C.K."/>
            <person name="Sibley D."/>
            <person name="Venepally P."/>
            <person name="Hadjithomas M."/>
            <person name="Karamycheva S."/>
            <person name="Brunk B."/>
            <person name="Roos D."/>
            <person name="Caler E."/>
            <person name="Lorenzi H."/>
        </authorList>
    </citation>
    <scope>NUCLEOTIDE SEQUENCE</scope>
</reference>
<sequence>MSVLVHEFSNGVMLPVVSLGCWCLEAKDESTKSAVAMALKTGYKALDDAFCYENEAVIGPIVSKFDGKATAHTDVKECGPFKVVSEEEFRKSFEKPHGKPRDDRKIFVTSKVWVTHFTPAGVREQCEEHLKNFDRSSCDLMLLHWPGIHVGFDEPESSGGSNPLFTLENQKADQTQTRITCWRTMEQMYHEGKFRAIGVSNYMPKHLLPILEDVKARKAAGDLKAMYPMVNQIELNVFCQIPQDLDKICKDHGILITSYSTLGGVNSVAKHITHPVVTKIAAKHNVKPAAVLLRWAMQMGYTVLPRSTKDERVVDNFNLFHFNMDNEEMKELTALNSNERNLMDPNEIN</sequence>
<evidence type="ECO:0000259" key="7">
    <source>
        <dbReference type="Pfam" id="PF00248"/>
    </source>
</evidence>
<dbReference type="EMBL" id="AFNH02001041">
    <property type="protein sequence ID" value="EZG45096.1"/>
    <property type="molecule type" value="Genomic_DNA"/>
</dbReference>
<dbReference type="PROSITE" id="PS00062">
    <property type="entry name" value="ALDOKETO_REDUCTASE_2"/>
    <property type="match status" value="1"/>
</dbReference>
<dbReference type="InterPro" id="IPR036812">
    <property type="entry name" value="NAD(P)_OxRdtase_dom_sf"/>
</dbReference>
<comment type="similarity">
    <text evidence="1">Belongs to the aldo/keto reductase family.</text>
</comment>
<evidence type="ECO:0000256" key="4">
    <source>
        <dbReference type="PIRSR" id="PIRSR000097-1"/>
    </source>
</evidence>
<dbReference type="OrthoDB" id="416253at2759"/>
<dbReference type="GO" id="GO:0016616">
    <property type="term" value="F:oxidoreductase activity, acting on the CH-OH group of donors, NAD or NADP as acceptor"/>
    <property type="evidence" value="ECO:0007669"/>
    <property type="project" value="UniProtKB-ARBA"/>
</dbReference>
<evidence type="ECO:0000256" key="6">
    <source>
        <dbReference type="PIRSR" id="PIRSR000097-3"/>
    </source>
</evidence>
<dbReference type="InterPro" id="IPR020471">
    <property type="entry name" value="AKR"/>
</dbReference>
<dbReference type="eggNOG" id="KOG1577">
    <property type="taxonomic scope" value="Eukaryota"/>
</dbReference>
<feature type="active site" description="Proton donor" evidence="4">
    <location>
        <position position="52"/>
    </location>
</feature>
<dbReference type="GeneID" id="22914985"/>
<evidence type="ECO:0000256" key="5">
    <source>
        <dbReference type="PIRSR" id="PIRSR000097-2"/>
    </source>
</evidence>
<keyword evidence="2" id="KW-0521">NADP</keyword>
<comment type="caution">
    <text evidence="8">The sequence shown here is derived from an EMBL/GenBank/DDBJ whole genome shotgun (WGS) entry which is preliminary data.</text>
</comment>
<dbReference type="Gene3D" id="3.20.20.100">
    <property type="entry name" value="NADP-dependent oxidoreductase domain"/>
    <property type="match status" value="1"/>
</dbReference>
<dbReference type="SUPFAM" id="SSF51430">
    <property type="entry name" value="NAD(P)-linked oxidoreductase"/>
    <property type="match status" value="2"/>
</dbReference>
<dbReference type="PANTHER" id="PTHR43827">
    <property type="entry name" value="2,5-DIKETO-D-GLUCONIC ACID REDUCTASE"/>
    <property type="match status" value="1"/>
</dbReference>
<evidence type="ECO:0000256" key="2">
    <source>
        <dbReference type="ARBA" id="ARBA00022857"/>
    </source>
</evidence>
<organism evidence="8 9">
    <name type="scientific">Gregarina niphandrodes</name>
    <name type="common">Septate eugregarine</name>
    <dbReference type="NCBI Taxonomy" id="110365"/>
    <lineage>
        <taxon>Eukaryota</taxon>
        <taxon>Sar</taxon>
        <taxon>Alveolata</taxon>
        <taxon>Apicomplexa</taxon>
        <taxon>Conoidasida</taxon>
        <taxon>Gregarinasina</taxon>
        <taxon>Eugregarinorida</taxon>
        <taxon>Gregarinidae</taxon>
        <taxon>Gregarina</taxon>
    </lineage>
</organism>
<dbReference type="RefSeq" id="XP_011132559.1">
    <property type="nucleotide sequence ID" value="XM_011134257.1"/>
</dbReference>
<protein>
    <submittedName>
        <fullName evidence="8">Aldo-keto reductase</fullName>
        <ecNumber evidence="8">1.1.1.21</ecNumber>
    </submittedName>
</protein>
<dbReference type="PRINTS" id="PR00069">
    <property type="entry name" value="ALDKETRDTASE"/>
</dbReference>
<dbReference type="VEuPathDB" id="CryptoDB:GNI_140720"/>
<dbReference type="EC" id="1.1.1.21" evidence="8"/>
<dbReference type="PIRSF" id="PIRSF000097">
    <property type="entry name" value="AKR"/>
    <property type="match status" value="1"/>
</dbReference>
<feature type="binding site" evidence="5">
    <location>
        <position position="144"/>
    </location>
    <ligand>
        <name>substrate</name>
    </ligand>
</feature>
<feature type="site" description="Lowers pKa of active site Tyr" evidence="6">
    <location>
        <position position="111"/>
    </location>
</feature>
<accession>A0A023B129</accession>
<evidence type="ECO:0000256" key="1">
    <source>
        <dbReference type="ARBA" id="ARBA00007905"/>
    </source>
</evidence>
<dbReference type="OMA" id="TAWYYGT"/>
<dbReference type="Proteomes" id="UP000019763">
    <property type="component" value="Unassembled WGS sequence"/>
</dbReference>
<proteinExistence type="inferred from homology"/>
<dbReference type="InterPro" id="IPR018170">
    <property type="entry name" value="Aldo/ket_reductase_CS"/>
</dbReference>